<organism evidence="4">
    <name type="scientific">uncultured bacterium</name>
    <name type="common">gcode 4</name>
    <dbReference type="NCBI Taxonomy" id="1234023"/>
    <lineage>
        <taxon>Bacteria</taxon>
        <taxon>environmental samples</taxon>
    </lineage>
</organism>
<keyword evidence="2" id="KW-0227">DNA damage</keyword>
<dbReference type="NCBIfam" id="TIGR02772">
    <property type="entry name" value="Ku_bact"/>
    <property type="match status" value="1"/>
</dbReference>
<evidence type="ECO:0000256" key="1">
    <source>
        <dbReference type="ARBA" id="ARBA00023125"/>
    </source>
</evidence>
<dbReference type="SUPFAM" id="SSF100939">
    <property type="entry name" value="SPOC domain-like"/>
    <property type="match status" value="1"/>
</dbReference>
<protein>
    <recommendedName>
        <fullName evidence="2">Non-homologous end joining protein Ku</fullName>
    </recommendedName>
</protein>
<dbReference type="AlphaFoldDB" id="K2G7F8"/>
<gene>
    <name evidence="2" type="primary">ku</name>
    <name evidence="4" type="ORF">ACD_2C00010G0005</name>
</gene>
<dbReference type="InterPro" id="IPR009187">
    <property type="entry name" value="Prok_Ku"/>
</dbReference>
<keyword evidence="2" id="KW-0233">DNA recombination</keyword>
<proteinExistence type="inferred from homology"/>
<dbReference type="PANTHER" id="PTHR41251">
    <property type="entry name" value="NON-HOMOLOGOUS END JOINING PROTEIN KU"/>
    <property type="match status" value="1"/>
</dbReference>
<comment type="function">
    <text evidence="2">With LigD forms a non-homologous end joining (NHEJ) DNA repair enzyme, which repairs dsDNA breaks with reduced fidelity. Binds linear dsDNA with 5'- and 3'- overhangs but not closed circular dsDNA nor ssDNA. Recruits and stimulates the ligase activity of LigD.</text>
</comment>
<dbReference type="Pfam" id="PF02735">
    <property type="entry name" value="Ku"/>
    <property type="match status" value="1"/>
</dbReference>
<evidence type="ECO:0000313" key="4">
    <source>
        <dbReference type="EMBL" id="EKE30312.1"/>
    </source>
</evidence>
<keyword evidence="1 2" id="KW-0238">DNA-binding</keyword>
<feature type="domain" description="Ku" evidence="3">
    <location>
        <begin position="52"/>
        <end position="180"/>
    </location>
</feature>
<comment type="subunit">
    <text evidence="2">Homodimer. Interacts with LigD.</text>
</comment>
<dbReference type="HAMAP" id="MF_01875">
    <property type="entry name" value="Prokaryotic_Ku"/>
    <property type="match status" value="1"/>
</dbReference>
<dbReference type="EMBL" id="AMFJ01000010">
    <property type="protein sequence ID" value="EKE30312.1"/>
    <property type="molecule type" value="Genomic_DNA"/>
</dbReference>
<dbReference type="Gene3D" id="2.40.290.10">
    <property type="match status" value="1"/>
</dbReference>
<dbReference type="GO" id="GO:0003690">
    <property type="term" value="F:double-stranded DNA binding"/>
    <property type="evidence" value="ECO:0007669"/>
    <property type="project" value="UniProtKB-UniRule"/>
</dbReference>
<name>K2G7F8_9BACT</name>
<dbReference type="InterPro" id="IPR016194">
    <property type="entry name" value="SPOC-like_C_dom_sf"/>
</dbReference>
<dbReference type="SMART" id="SM00559">
    <property type="entry name" value="Ku78"/>
    <property type="match status" value="1"/>
</dbReference>
<dbReference type="GO" id="GO:0006310">
    <property type="term" value="P:DNA recombination"/>
    <property type="evidence" value="ECO:0007669"/>
    <property type="project" value="UniProtKB-KW"/>
</dbReference>
<evidence type="ECO:0000256" key="2">
    <source>
        <dbReference type="HAMAP-Rule" id="MF_01875"/>
    </source>
</evidence>
<accession>K2G7F8</accession>
<comment type="similarity">
    <text evidence="2">Belongs to the prokaryotic Ku family.</text>
</comment>
<comment type="caution">
    <text evidence="4">The sequence shown here is derived from an EMBL/GenBank/DDBJ whole genome shotgun (WGS) entry which is preliminary data.</text>
</comment>
<dbReference type="PIRSF" id="PIRSF006493">
    <property type="entry name" value="Prok_Ku"/>
    <property type="match status" value="1"/>
</dbReference>
<evidence type="ECO:0000259" key="3">
    <source>
        <dbReference type="SMART" id="SM00559"/>
    </source>
</evidence>
<dbReference type="GO" id="GO:0006303">
    <property type="term" value="P:double-strand break repair via nonhomologous end joining"/>
    <property type="evidence" value="ECO:0007669"/>
    <property type="project" value="UniProtKB-UniRule"/>
</dbReference>
<dbReference type="InterPro" id="IPR006164">
    <property type="entry name" value="DNA_bd_Ku70/Ku80"/>
</dbReference>
<keyword evidence="2" id="KW-0234">DNA repair</keyword>
<dbReference type="PANTHER" id="PTHR41251:SF1">
    <property type="entry name" value="NON-HOMOLOGOUS END JOINING PROTEIN KU"/>
    <property type="match status" value="1"/>
</dbReference>
<sequence length="259" mass="31396">MRQIWTWTISFWLIHIPIKLYNATQEDRLSFDYLRKNDLCQIKYAKVCKDTWEEVPFWDIVKWYEYEKWDYVVLTDEDFIKASPEKTQTIEILEFIEDKQVNDIYLEKPYYLEPTKWAQKAYVLLREALKKAKKVWLAKFVLKTREHIWIIKPDGNLLILDQMRYASEIRSTKELNIPDKAAFNPKELEMALQFIEELTVNFKPEDFKDTYTEDLLKLIDEKRQWKTRKVRIEPKIPTEVPDIMTQLKKSLEMAKKNKA</sequence>
<reference evidence="4" key="1">
    <citation type="journal article" date="2012" name="Science">
        <title>Fermentation, hydrogen, and sulfur metabolism in multiple uncultivated bacterial phyla.</title>
        <authorList>
            <person name="Wrighton K.C."/>
            <person name="Thomas B.C."/>
            <person name="Sharon I."/>
            <person name="Miller C.S."/>
            <person name="Castelle C.J."/>
            <person name="VerBerkmoes N.C."/>
            <person name="Wilkins M.J."/>
            <person name="Hettich R.L."/>
            <person name="Lipton M.S."/>
            <person name="Williams K.H."/>
            <person name="Long P.E."/>
            <person name="Banfield J.F."/>
        </authorList>
    </citation>
    <scope>NUCLEOTIDE SEQUENCE [LARGE SCALE GENOMIC DNA]</scope>
</reference>